<reference evidence="1 2" key="1">
    <citation type="submission" date="2011-07" db="EMBL/GenBank/DDBJ databases">
        <authorList>
            <person name="Coyne R."/>
            <person name="Brami D."/>
            <person name="Johnson J."/>
            <person name="Hostetler J."/>
            <person name="Hannick L."/>
            <person name="Clark T."/>
            <person name="Cassidy-Hanley D."/>
            <person name="Inman J."/>
        </authorList>
    </citation>
    <scope>NUCLEOTIDE SEQUENCE [LARGE SCALE GENOMIC DNA]</scope>
    <source>
        <strain evidence="1 2">G5</strain>
    </source>
</reference>
<sequence>MLQQNYKSNMLIQEKIMIFGSFLDLLLDNQKVLSELVKLWLKLNFNKKFRLNMLKKLLEWFLYVLLRLLMKKKNFNLKSKKISLILLKNNFFLQNNQFQQIQEIQKNKIRKKQHKIIQFKMLFKVQKMNKYLRMNNKLKK</sequence>
<dbReference type="Proteomes" id="UP000008983">
    <property type="component" value="Unassembled WGS sequence"/>
</dbReference>
<proteinExistence type="predicted"/>
<protein>
    <submittedName>
        <fullName evidence="1">Uncharacterized protein</fullName>
    </submittedName>
</protein>
<gene>
    <name evidence="1" type="ORF">IMG5_099670</name>
</gene>
<evidence type="ECO:0000313" key="1">
    <source>
        <dbReference type="EMBL" id="EGR31939.1"/>
    </source>
</evidence>
<keyword evidence="2" id="KW-1185">Reference proteome</keyword>
<dbReference type="InParanoid" id="G0QS74"/>
<evidence type="ECO:0000313" key="2">
    <source>
        <dbReference type="Proteomes" id="UP000008983"/>
    </source>
</evidence>
<dbReference type="EMBL" id="GL983807">
    <property type="protein sequence ID" value="EGR31939.1"/>
    <property type="molecule type" value="Genomic_DNA"/>
</dbReference>
<dbReference type="RefSeq" id="XP_004035425.1">
    <property type="nucleotide sequence ID" value="XM_004035377.1"/>
</dbReference>
<dbReference type="GeneID" id="14908081"/>
<accession>G0QS74</accession>
<dbReference type="AlphaFoldDB" id="G0QS74"/>
<organism evidence="1 2">
    <name type="scientific">Ichthyophthirius multifiliis</name>
    <name type="common">White spot disease agent</name>
    <name type="synonym">Ich</name>
    <dbReference type="NCBI Taxonomy" id="5932"/>
    <lineage>
        <taxon>Eukaryota</taxon>
        <taxon>Sar</taxon>
        <taxon>Alveolata</taxon>
        <taxon>Ciliophora</taxon>
        <taxon>Intramacronucleata</taxon>
        <taxon>Oligohymenophorea</taxon>
        <taxon>Hymenostomatida</taxon>
        <taxon>Ophryoglenina</taxon>
        <taxon>Ichthyophthirius</taxon>
    </lineage>
</organism>
<name>G0QS74_ICHMU</name>